<evidence type="ECO:0000313" key="2">
    <source>
        <dbReference type="Proteomes" id="UP000053647"/>
    </source>
</evidence>
<dbReference type="Proteomes" id="UP000053647">
    <property type="component" value="Unassembled WGS sequence"/>
</dbReference>
<reference evidence="1 2" key="1">
    <citation type="submission" date="2014-06" db="EMBL/GenBank/DDBJ databases">
        <authorList>
            <consortium name="DOE Joint Genome Institute"/>
            <person name="Kuo A."/>
            <person name="Kohler A."/>
            <person name="Nagy L.G."/>
            <person name="Floudas D."/>
            <person name="Copeland A."/>
            <person name="Barry K.W."/>
            <person name="Cichocki N."/>
            <person name="Veneault-Fourrey C."/>
            <person name="LaButti K."/>
            <person name="Lindquist E.A."/>
            <person name="Lipzen A."/>
            <person name="Lundell T."/>
            <person name="Morin E."/>
            <person name="Murat C."/>
            <person name="Sun H."/>
            <person name="Tunlid A."/>
            <person name="Henrissat B."/>
            <person name="Grigoriev I.V."/>
            <person name="Hibbett D.S."/>
            <person name="Martin F."/>
            <person name="Nordberg H.P."/>
            <person name="Cantor M.N."/>
            <person name="Hua S.X."/>
        </authorList>
    </citation>
    <scope>NUCLEOTIDE SEQUENCE [LARGE SCALE GENOMIC DNA]</scope>
    <source>
        <strain evidence="1 2">ATCC 200175</strain>
    </source>
</reference>
<proteinExistence type="predicted"/>
<sequence>MSRTQLLEEDIAHILGVESSFETICALDKIAASSITPSFKVEPAPKCLCLEDHISATVPAYDDDTVSLGSDYIEDDIYDMYIDEQANEGKNVVEYQWQVPFSSPQQQYAYFSAGACSNAHI</sequence>
<protein>
    <submittedName>
        <fullName evidence="1">Uncharacterized protein</fullName>
    </submittedName>
</protein>
<dbReference type="AlphaFoldDB" id="A0A0C9SM22"/>
<dbReference type="EMBL" id="KN820993">
    <property type="protein sequence ID" value="KIJ05419.1"/>
    <property type="molecule type" value="Genomic_DNA"/>
</dbReference>
<dbReference type="HOGENOM" id="CLU_2038786_0_0_1"/>
<evidence type="ECO:0000313" key="1">
    <source>
        <dbReference type="EMBL" id="KIJ05419.1"/>
    </source>
</evidence>
<dbReference type="OrthoDB" id="3069822at2759"/>
<name>A0A0C9SM22_PAXIN</name>
<organism evidence="1 2">
    <name type="scientific">Paxillus involutus ATCC 200175</name>
    <dbReference type="NCBI Taxonomy" id="664439"/>
    <lineage>
        <taxon>Eukaryota</taxon>
        <taxon>Fungi</taxon>
        <taxon>Dikarya</taxon>
        <taxon>Basidiomycota</taxon>
        <taxon>Agaricomycotina</taxon>
        <taxon>Agaricomycetes</taxon>
        <taxon>Agaricomycetidae</taxon>
        <taxon>Boletales</taxon>
        <taxon>Paxilineae</taxon>
        <taxon>Paxillaceae</taxon>
        <taxon>Paxillus</taxon>
    </lineage>
</organism>
<gene>
    <name evidence="1" type="ORF">PAXINDRAFT_21322</name>
</gene>
<reference evidence="2" key="2">
    <citation type="submission" date="2015-01" db="EMBL/GenBank/DDBJ databases">
        <title>Evolutionary Origins and Diversification of the Mycorrhizal Mutualists.</title>
        <authorList>
            <consortium name="DOE Joint Genome Institute"/>
            <consortium name="Mycorrhizal Genomics Consortium"/>
            <person name="Kohler A."/>
            <person name="Kuo A."/>
            <person name="Nagy L.G."/>
            <person name="Floudas D."/>
            <person name="Copeland A."/>
            <person name="Barry K.W."/>
            <person name="Cichocki N."/>
            <person name="Veneault-Fourrey C."/>
            <person name="LaButti K."/>
            <person name="Lindquist E.A."/>
            <person name="Lipzen A."/>
            <person name="Lundell T."/>
            <person name="Morin E."/>
            <person name="Murat C."/>
            <person name="Riley R."/>
            <person name="Ohm R."/>
            <person name="Sun H."/>
            <person name="Tunlid A."/>
            <person name="Henrissat B."/>
            <person name="Grigoriev I.V."/>
            <person name="Hibbett D.S."/>
            <person name="Martin F."/>
        </authorList>
    </citation>
    <scope>NUCLEOTIDE SEQUENCE [LARGE SCALE GENOMIC DNA]</scope>
    <source>
        <strain evidence="2">ATCC 200175</strain>
    </source>
</reference>
<accession>A0A0C9SM22</accession>
<keyword evidence="2" id="KW-1185">Reference proteome</keyword>